<dbReference type="SUPFAM" id="SSF53448">
    <property type="entry name" value="Nucleotide-diphospho-sugar transferases"/>
    <property type="match status" value="1"/>
</dbReference>
<keyword evidence="7 8" id="KW-0501">Molybdenum cofactor biosynthesis</keyword>
<evidence type="ECO:0000256" key="8">
    <source>
        <dbReference type="HAMAP-Rule" id="MF_00316"/>
    </source>
</evidence>
<dbReference type="GO" id="GO:0061603">
    <property type="term" value="F:molybdenum cofactor guanylyltransferase activity"/>
    <property type="evidence" value="ECO:0007669"/>
    <property type="project" value="UniProtKB-EC"/>
</dbReference>
<protein>
    <recommendedName>
        <fullName evidence="8">Molybdenum cofactor guanylyltransferase</fullName>
        <shortName evidence="8">MoCo guanylyltransferase</shortName>
        <ecNumber evidence="8">2.7.7.77</ecNumber>
    </recommendedName>
    <alternativeName>
        <fullName evidence="8">GTP:molybdopterin guanylyltransferase</fullName>
    </alternativeName>
    <alternativeName>
        <fullName evidence="8">Mo-MPT guanylyltransferase</fullName>
    </alternativeName>
    <alternativeName>
        <fullName evidence="8">Molybdopterin guanylyltransferase</fullName>
    </alternativeName>
    <alternativeName>
        <fullName evidence="8">Molybdopterin-guanine dinucleotide synthase</fullName>
        <shortName evidence="8">MGD synthase</shortName>
    </alternativeName>
</protein>
<dbReference type="GO" id="GO:0005525">
    <property type="term" value="F:GTP binding"/>
    <property type="evidence" value="ECO:0007669"/>
    <property type="project" value="UniProtKB-UniRule"/>
</dbReference>
<comment type="caution">
    <text evidence="8">Lacks conserved residue(s) required for the propagation of feature annotation.</text>
</comment>
<evidence type="ECO:0000256" key="6">
    <source>
        <dbReference type="ARBA" id="ARBA00023134"/>
    </source>
</evidence>
<comment type="cofactor">
    <cofactor evidence="8">
        <name>Mg(2+)</name>
        <dbReference type="ChEBI" id="CHEBI:18420"/>
    </cofactor>
</comment>
<keyword evidence="5 8" id="KW-0460">Magnesium</keyword>
<feature type="binding site" evidence="8">
    <location>
        <position position="103"/>
    </location>
    <ligand>
        <name>Mg(2+)</name>
        <dbReference type="ChEBI" id="CHEBI:18420"/>
    </ligand>
</feature>
<keyword evidence="11" id="KW-1185">Reference proteome</keyword>
<keyword evidence="4 8" id="KW-0547">Nucleotide-binding</keyword>
<evidence type="ECO:0000313" key="11">
    <source>
        <dbReference type="Proteomes" id="UP000245698"/>
    </source>
</evidence>
<comment type="catalytic activity">
    <reaction evidence="8">
        <text>Mo-molybdopterin + GTP + H(+) = Mo-molybdopterin guanine dinucleotide + diphosphate</text>
        <dbReference type="Rhea" id="RHEA:34243"/>
        <dbReference type="ChEBI" id="CHEBI:15378"/>
        <dbReference type="ChEBI" id="CHEBI:33019"/>
        <dbReference type="ChEBI" id="CHEBI:37565"/>
        <dbReference type="ChEBI" id="CHEBI:71302"/>
        <dbReference type="ChEBI" id="CHEBI:71310"/>
        <dbReference type="EC" id="2.7.7.77"/>
    </reaction>
</comment>
<dbReference type="GO" id="GO:0046872">
    <property type="term" value="F:metal ion binding"/>
    <property type="evidence" value="ECO:0007669"/>
    <property type="project" value="UniProtKB-KW"/>
</dbReference>
<evidence type="ECO:0000256" key="5">
    <source>
        <dbReference type="ARBA" id="ARBA00022842"/>
    </source>
</evidence>
<keyword evidence="2 8" id="KW-0808">Transferase</keyword>
<name>A0A2P9AV27_9HYPH</name>
<dbReference type="Pfam" id="PF12804">
    <property type="entry name" value="NTP_transf_3"/>
    <property type="match status" value="1"/>
</dbReference>
<keyword evidence="10" id="KW-0548">Nucleotidyltransferase</keyword>
<keyword evidence="3 8" id="KW-0479">Metal-binding</keyword>
<comment type="domain">
    <text evidence="8">The N-terminal domain determines nucleotide recognition and specific binding, while the C-terminal domain determines the specific binding to the target protein.</text>
</comment>
<dbReference type="AlphaFoldDB" id="A0A2P9AV27"/>
<comment type="function">
    <text evidence="8">Transfers a GMP moiety from GTP to Mo-molybdopterin (Mo-MPT) cofactor (Moco or molybdenum cofactor) to form Mo-molybdopterin guanine dinucleotide (Mo-MGD) cofactor.</text>
</comment>
<proteinExistence type="inferred from homology"/>
<dbReference type="PANTHER" id="PTHR19136">
    <property type="entry name" value="MOLYBDENUM COFACTOR GUANYLYLTRANSFERASE"/>
    <property type="match status" value="1"/>
</dbReference>
<dbReference type="EMBL" id="FUIG01000070">
    <property type="protein sequence ID" value="SJM35023.1"/>
    <property type="molecule type" value="Genomic_DNA"/>
</dbReference>
<feature type="binding site" evidence="8">
    <location>
        <position position="23"/>
    </location>
    <ligand>
        <name>GTP</name>
        <dbReference type="ChEBI" id="CHEBI:37565"/>
    </ligand>
</feature>
<evidence type="ECO:0000313" key="10">
    <source>
        <dbReference type="EMBL" id="SJM35023.1"/>
    </source>
</evidence>
<sequence>MTKEIAGVILAGGQSRRMGGGDKGLLALGGGSLLDHVVARFFPQVGPLVLSANGDPARFAGVGLPVVADTVKGFAGPLAGILTGLEWAAANTTCEALVTTAGDTPFLPENLVERLAAAVDERPGTIAVACSGGKRHPTFALWPLGLREALRRFLVDEDIRRVSAFIDRHDFVDVEFPMLTSGDHHTHDPFFNINTSDDLARAEGLLQSMKP</sequence>
<dbReference type="EC" id="2.7.7.77" evidence="8"/>
<feature type="binding site" evidence="8">
    <location>
        <position position="69"/>
    </location>
    <ligand>
        <name>GTP</name>
        <dbReference type="ChEBI" id="CHEBI:37565"/>
    </ligand>
</feature>
<dbReference type="GO" id="GO:0005737">
    <property type="term" value="C:cytoplasm"/>
    <property type="evidence" value="ECO:0007669"/>
    <property type="project" value="UniProtKB-SubCell"/>
</dbReference>
<accession>A0A2P9AV27</accession>
<dbReference type="RefSeq" id="WP_123151329.1">
    <property type="nucleotide sequence ID" value="NZ_FUIG01000070.1"/>
</dbReference>
<dbReference type="InterPro" id="IPR029044">
    <property type="entry name" value="Nucleotide-diphossugar_trans"/>
</dbReference>
<organism evidence="10 11">
    <name type="scientific">Mesorhizobium delmotii</name>
    <dbReference type="NCBI Taxonomy" id="1631247"/>
    <lineage>
        <taxon>Bacteria</taxon>
        <taxon>Pseudomonadati</taxon>
        <taxon>Pseudomonadota</taxon>
        <taxon>Alphaproteobacteria</taxon>
        <taxon>Hyphomicrobiales</taxon>
        <taxon>Phyllobacteriaceae</taxon>
        <taxon>Mesorhizobium</taxon>
    </lineage>
</organism>
<dbReference type="HAMAP" id="MF_00316">
    <property type="entry name" value="MobA"/>
    <property type="match status" value="1"/>
</dbReference>
<evidence type="ECO:0000256" key="2">
    <source>
        <dbReference type="ARBA" id="ARBA00022679"/>
    </source>
</evidence>
<keyword evidence="6 8" id="KW-0342">GTP-binding</keyword>
<dbReference type="GO" id="GO:1902758">
    <property type="term" value="P:bis(molybdopterin guanine dinucleotide)molybdenum biosynthetic process"/>
    <property type="evidence" value="ECO:0007669"/>
    <property type="project" value="TreeGrafter"/>
</dbReference>
<feature type="binding site" evidence="8">
    <location>
        <position position="103"/>
    </location>
    <ligand>
        <name>GTP</name>
        <dbReference type="ChEBI" id="CHEBI:37565"/>
    </ligand>
</feature>
<evidence type="ECO:0000256" key="1">
    <source>
        <dbReference type="ARBA" id="ARBA00022490"/>
    </source>
</evidence>
<feature type="domain" description="MobA-like NTP transferase" evidence="9">
    <location>
        <begin position="7"/>
        <end position="164"/>
    </location>
</feature>
<gene>
    <name evidence="8 10" type="primary">mobA</name>
    <name evidence="10" type="ORF">BQ8482_60034</name>
</gene>
<dbReference type="NCBIfam" id="TIGR02665">
    <property type="entry name" value="molyb_mobA"/>
    <property type="match status" value="1"/>
</dbReference>
<keyword evidence="1 8" id="KW-0963">Cytoplasm</keyword>
<evidence type="ECO:0000256" key="7">
    <source>
        <dbReference type="ARBA" id="ARBA00023150"/>
    </source>
</evidence>
<comment type="similarity">
    <text evidence="8">Belongs to the MobA family.</text>
</comment>
<dbReference type="CDD" id="cd02503">
    <property type="entry name" value="MobA"/>
    <property type="match status" value="1"/>
</dbReference>
<reference evidence="11" key="1">
    <citation type="submission" date="2016-12" db="EMBL/GenBank/DDBJ databases">
        <authorList>
            <person name="Brunel B."/>
        </authorList>
    </citation>
    <scope>NUCLEOTIDE SEQUENCE [LARGE SCALE GENOMIC DNA]</scope>
</reference>
<dbReference type="Proteomes" id="UP000245698">
    <property type="component" value="Unassembled WGS sequence"/>
</dbReference>
<evidence type="ECO:0000256" key="3">
    <source>
        <dbReference type="ARBA" id="ARBA00022723"/>
    </source>
</evidence>
<dbReference type="Gene3D" id="3.90.550.10">
    <property type="entry name" value="Spore Coat Polysaccharide Biosynthesis Protein SpsA, Chain A"/>
    <property type="match status" value="1"/>
</dbReference>
<dbReference type="PANTHER" id="PTHR19136:SF81">
    <property type="entry name" value="MOLYBDENUM COFACTOR GUANYLYLTRANSFERASE"/>
    <property type="match status" value="1"/>
</dbReference>
<evidence type="ECO:0000259" key="9">
    <source>
        <dbReference type="Pfam" id="PF12804"/>
    </source>
</evidence>
<dbReference type="InterPro" id="IPR025877">
    <property type="entry name" value="MobA-like_NTP_Trfase"/>
</dbReference>
<dbReference type="InterPro" id="IPR013482">
    <property type="entry name" value="Molybde_CF_guanTrfase"/>
</dbReference>
<feature type="binding site" evidence="8">
    <location>
        <begin position="10"/>
        <end position="12"/>
    </location>
    <ligand>
        <name>GTP</name>
        <dbReference type="ChEBI" id="CHEBI:37565"/>
    </ligand>
</feature>
<comment type="subunit">
    <text evidence="8">Monomer.</text>
</comment>
<evidence type="ECO:0000256" key="4">
    <source>
        <dbReference type="ARBA" id="ARBA00022741"/>
    </source>
</evidence>
<comment type="subcellular location">
    <subcellularLocation>
        <location evidence="8">Cytoplasm</location>
    </subcellularLocation>
</comment>